<keyword evidence="3" id="KW-1185">Reference proteome</keyword>
<dbReference type="PaxDb" id="44689-DDB0184038"/>
<dbReference type="GeneID" id="8628298"/>
<accession>Q54E94</accession>
<feature type="region of interest" description="Disordered" evidence="1">
    <location>
        <begin position="55"/>
        <end position="78"/>
    </location>
</feature>
<name>Q54E94_DICDI</name>
<dbReference type="KEGG" id="ddi:DDB_G0291736"/>
<evidence type="ECO:0000313" key="2">
    <source>
        <dbReference type="EMBL" id="EAL61564.1"/>
    </source>
</evidence>
<organism evidence="2 3">
    <name type="scientific">Dictyostelium discoideum</name>
    <name type="common">Social amoeba</name>
    <dbReference type="NCBI Taxonomy" id="44689"/>
    <lineage>
        <taxon>Eukaryota</taxon>
        <taxon>Amoebozoa</taxon>
        <taxon>Evosea</taxon>
        <taxon>Eumycetozoa</taxon>
        <taxon>Dictyostelia</taxon>
        <taxon>Dictyosteliales</taxon>
        <taxon>Dictyosteliaceae</taxon>
        <taxon>Dictyostelium</taxon>
    </lineage>
</organism>
<dbReference type="VEuPathDB" id="AmoebaDB:DDB_G0291736"/>
<feature type="compositionally biased region" description="Acidic residues" evidence="1">
    <location>
        <begin position="61"/>
        <end position="78"/>
    </location>
</feature>
<dbReference type="HOGENOM" id="CLU_2337953_0_0_1"/>
<dbReference type="EMBL" id="AAFI02000182">
    <property type="protein sequence ID" value="EAL61564.1"/>
    <property type="molecule type" value="Genomic_DNA"/>
</dbReference>
<evidence type="ECO:0000256" key="1">
    <source>
        <dbReference type="SAM" id="MobiDB-lite"/>
    </source>
</evidence>
<dbReference type="RefSeq" id="XP_629968.1">
    <property type="nucleotide sequence ID" value="XM_629966.1"/>
</dbReference>
<proteinExistence type="predicted"/>
<reference evidence="2 3" key="1">
    <citation type="journal article" date="2005" name="Nature">
        <title>The genome of the social amoeba Dictyostelium discoideum.</title>
        <authorList>
            <consortium name="The Dictyostelium discoideum Sequencing Consortium"/>
            <person name="Eichinger L."/>
            <person name="Pachebat J.A."/>
            <person name="Glockner G."/>
            <person name="Rajandream M.A."/>
            <person name="Sucgang R."/>
            <person name="Berriman M."/>
            <person name="Song J."/>
            <person name="Olsen R."/>
            <person name="Szafranski K."/>
            <person name="Xu Q."/>
            <person name="Tunggal B."/>
            <person name="Kummerfeld S."/>
            <person name="Madera M."/>
            <person name="Konfortov B.A."/>
            <person name="Rivero F."/>
            <person name="Bankier A.T."/>
            <person name="Lehmann R."/>
            <person name="Hamlin N."/>
            <person name="Davies R."/>
            <person name="Gaudet P."/>
            <person name="Fey P."/>
            <person name="Pilcher K."/>
            <person name="Chen G."/>
            <person name="Saunders D."/>
            <person name="Sodergren E."/>
            <person name="Davis P."/>
            <person name="Kerhornou A."/>
            <person name="Nie X."/>
            <person name="Hall N."/>
            <person name="Anjard C."/>
            <person name="Hemphill L."/>
            <person name="Bason N."/>
            <person name="Farbrother P."/>
            <person name="Desany B."/>
            <person name="Just E."/>
            <person name="Morio T."/>
            <person name="Rost R."/>
            <person name="Churcher C."/>
            <person name="Cooper J."/>
            <person name="Haydock S."/>
            <person name="van Driessche N."/>
            <person name="Cronin A."/>
            <person name="Goodhead I."/>
            <person name="Muzny D."/>
            <person name="Mourier T."/>
            <person name="Pain A."/>
            <person name="Lu M."/>
            <person name="Harper D."/>
            <person name="Lindsay R."/>
            <person name="Hauser H."/>
            <person name="James K."/>
            <person name="Quiles M."/>
            <person name="Madan Babu M."/>
            <person name="Saito T."/>
            <person name="Buchrieser C."/>
            <person name="Wardroper A."/>
            <person name="Felder M."/>
            <person name="Thangavelu M."/>
            <person name="Johnson D."/>
            <person name="Knights A."/>
            <person name="Loulseged H."/>
            <person name="Mungall K."/>
            <person name="Oliver K."/>
            <person name="Price C."/>
            <person name="Quail M.A."/>
            <person name="Urushihara H."/>
            <person name="Hernandez J."/>
            <person name="Rabbinowitsch E."/>
            <person name="Steffen D."/>
            <person name="Sanders M."/>
            <person name="Ma J."/>
            <person name="Kohara Y."/>
            <person name="Sharp S."/>
            <person name="Simmonds M."/>
            <person name="Spiegler S."/>
            <person name="Tivey A."/>
            <person name="Sugano S."/>
            <person name="White B."/>
            <person name="Walker D."/>
            <person name="Woodward J."/>
            <person name="Winckler T."/>
            <person name="Tanaka Y."/>
            <person name="Shaulsky G."/>
            <person name="Schleicher M."/>
            <person name="Weinstock G."/>
            <person name="Rosenthal A."/>
            <person name="Cox E.C."/>
            <person name="Chisholm R.L."/>
            <person name="Gibbs R."/>
            <person name="Loomis W.F."/>
            <person name="Platzer M."/>
            <person name="Kay R.R."/>
            <person name="Williams J."/>
            <person name="Dear P.H."/>
            <person name="Noegel A.A."/>
            <person name="Barrell B."/>
            <person name="Kuspa A."/>
        </authorList>
    </citation>
    <scope>NUCLEOTIDE SEQUENCE [LARGE SCALE GENOMIC DNA]</scope>
    <source>
        <strain evidence="2 3">AX4</strain>
    </source>
</reference>
<protein>
    <submittedName>
        <fullName evidence="2">Uncharacterized protein</fullName>
    </submittedName>
</protein>
<dbReference type="AlphaFoldDB" id="Q54E94"/>
<dbReference type="InParanoid" id="Q54E94"/>
<evidence type="ECO:0000313" key="3">
    <source>
        <dbReference type="Proteomes" id="UP000002195"/>
    </source>
</evidence>
<dbReference type="Proteomes" id="UP000002195">
    <property type="component" value="Unassembled WGS sequence"/>
</dbReference>
<comment type="caution">
    <text evidence="2">The sequence shown here is derived from an EMBL/GenBank/DDBJ whole genome shotgun (WGS) entry which is preliminary data.</text>
</comment>
<gene>
    <name evidence="2" type="ORF">DDB_G0291736</name>
</gene>
<sequence length="98" mass="11191">MVCTDGEMDLNDNDHSLILVYKEKIKSAYKDDVFFYDSGKHRRFYIGDDKYKPEINSDNYYESDESDDNGGDGSDGADELLDLLKNLSTSDKEKKTAD</sequence>